<dbReference type="PROSITE" id="PS51918">
    <property type="entry name" value="RADICAL_SAM"/>
    <property type="match status" value="1"/>
</dbReference>
<keyword evidence="10" id="KW-0413">Isomerase</keyword>
<evidence type="ECO:0000256" key="1">
    <source>
        <dbReference type="ARBA" id="ARBA00001933"/>
    </source>
</evidence>
<keyword evidence="8" id="KW-0408">Iron</keyword>
<organism evidence="15 16">
    <name type="scientific">Hyphomonas polymorpha PS728</name>
    <dbReference type="NCBI Taxonomy" id="1280954"/>
    <lineage>
        <taxon>Bacteria</taxon>
        <taxon>Pseudomonadati</taxon>
        <taxon>Pseudomonadota</taxon>
        <taxon>Alphaproteobacteria</taxon>
        <taxon>Hyphomonadales</taxon>
        <taxon>Hyphomonadaceae</taxon>
        <taxon>Hyphomonas</taxon>
    </lineage>
</organism>
<evidence type="ECO:0000256" key="2">
    <source>
        <dbReference type="ARBA" id="ARBA00001966"/>
    </source>
</evidence>
<evidence type="ECO:0000256" key="13">
    <source>
        <dbReference type="SAM" id="MobiDB-lite"/>
    </source>
</evidence>
<keyword evidence="9 11" id="KW-0411">Iron-sulfur</keyword>
<dbReference type="InterPro" id="IPR013785">
    <property type="entry name" value="Aldolase_TIM"/>
</dbReference>
<evidence type="ECO:0000256" key="4">
    <source>
        <dbReference type="ARBA" id="ARBA00022485"/>
    </source>
</evidence>
<feature type="binding site" evidence="11">
    <location>
        <position position="103"/>
    </location>
    <ligand>
        <name>[4Fe-4S] cluster</name>
        <dbReference type="ChEBI" id="CHEBI:49883"/>
        <note>4Fe-4S-S-AdoMet</note>
    </ligand>
</feature>
<evidence type="ECO:0000256" key="6">
    <source>
        <dbReference type="ARBA" id="ARBA00022723"/>
    </source>
</evidence>
<feature type="domain" description="Radical SAM core" evidence="14">
    <location>
        <begin position="89"/>
        <end position="305"/>
    </location>
</feature>
<dbReference type="InterPro" id="IPR007197">
    <property type="entry name" value="rSAM"/>
</dbReference>
<dbReference type="PIRSF" id="PIRSF004911">
    <property type="entry name" value="DUF160"/>
    <property type="match status" value="1"/>
</dbReference>
<evidence type="ECO:0000256" key="10">
    <source>
        <dbReference type="ARBA" id="ARBA00023235"/>
    </source>
</evidence>
<keyword evidence="6 11" id="KW-0479">Metal-binding</keyword>
<feature type="binding site" evidence="11">
    <location>
        <position position="110"/>
    </location>
    <ligand>
        <name>[4Fe-4S] cluster</name>
        <dbReference type="ChEBI" id="CHEBI:49883"/>
        <note>4Fe-4S-S-AdoMet</note>
    </ligand>
</feature>
<protein>
    <submittedName>
        <fullName evidence="15">Putative L-lysine 2,3-aminomutase</fullName>
    </submittedName>
</protein>
<keyword evidence="4 11" id="KW-0004">4Fe-4S</keyword>
<accession>A0A062VMZ1</accession>
<dbReference type="EMBL" id="ARYM01000004">
    <property type="protein sequence ID" value="KCZ99586.1"/>
    <property type="molecule type" value="Genomic_DNA"/>
</dbReference>
<dbReference type="InterPro" id="IPR022447">
    <property type="entry name" value="Lys_aminomutase-rel"/>
</dbReference>
<reference evidence="15 16" key="1">
    <citation type="journal article" date="2014" name="Antonie Van Leeuwenhoek">
        <title>Hyphomonas beringensis sp. nov. and Hyphomonas chukchiensis sp. nov., isolated from surface seawater of the Bering Sea and Chukchi Sea.</title>
        <authorList>
            <person name="Li C."/>
            <person name="Lai Q."/>
            <person name="Li G."/>
            <person name="Dong C."/>
            <person name="Wang J."/>
            <person name="Liao Y."/>
            <person name="Shao Z."/>
        </authorList>
    </citation>
    <scope>NUCLEOTIDE SEQUENCE [LARGE SCALE GENOMIC DNA]</scope>
    <source>
        <strain evidence="15 16">PS728</strain>
    </source>
</reference>
<evidence type="ECO:0000313" key="15">
    <source>
        <dbReference type="EMBL" id="KCZ99586.1"/>
    </source>
</evidence>
<comment type="caution">
    <text evidence="15">The sequence shown here is derived from an EMBL/GenBank/DDBJ whole genome shotgun (WGS) entry which is preliminary data.</text>
</comment>
<dbReference type="SFLD" id="SFLDS00029">
    <property type="entry name" value="Radical_SAM"/>
    <property type="match status" value="1"/>
</dbReference>
<dbReference type="NCBIfam" id="TIGR00238">
    <property type="entry name" value="KamA family radical SAM protein"/>
    <property type="match status" value="1"/>
</dbReference>
<gene>
    <name evidence="15" type="ORF">HPO_04335</name>
</gene>
<proteinExistence type="inferred from homology"/>
<evidence type="ECO:0000256" key="7">
    <source>
        <dbReference type="ARBA" id="ARBA00022898"/>
    </source>
</evidence>
<dbReference type="SMART" id="SM00729">
    <property type="entry name" value="Elp3"/>
    <property type="match status" value="1"/>
</dbReference>
<dbReference type="Gene3D" id="3.20.20.70">
    <property type="entry name" value="Aldolase class I"/>
    <property type="match status" value="1"/>
</dbReference>
<dbReference type="InterPro" id="IPR058240">
    <property type="entry name" value="rSAM_sf"/>
</dbReference>
<dbReference type="AlphaFoldDB" id="A0A062VMZ1"/>
<keyword evidence="16" id="KW-1185">Reference proteome</keyword>
<dbReference type="PATRIC" id="fig|1280954.3.peg.879"/>
<dbReference type="SFLD" id="SFLDG01070">
    <property type="entry name" value="PLP-dependent"/>
    <property type="match status" value="1"/>
</dbReference>
<dbReference type="GO" id="GO:0051539">
    <property type="term" value="F:4 iron, 4 sulfur cluster binding"/>
    <property type="evidence" value="ECO:0007669"/>
    <property type="project" value="UniProtKB-KW"/>
</dbReference>
<comment type="cofactor">
    <cofactor evidence="2">
        <name>[4Fe-4S] cluster</name>
        <dbReference type="ChEBI" id="CHEBI:49883"/>
    </cofactor>
</comment>
<dbReference type="STRING" id="1280954.HPO_04335"/>
<feature type="modified residue" description="N6-(pyridoxal phosphate)lysine" evidence="12">
    <location>
        <position position="317"/>
    </location>
</feature>
<evidence type="ECO:0000256" key="12">
    <source>
        <dbReference type="PIRSR" id="PIRSR603739-50"/>
    </source>
</evidence>
<evidence type="ECO:0000259" key="14">
    <source>
        <dbReference type="PROSITE" id="PS51918"/>
    </source>
</evidence>
<keyword evidence="5" id="KW-0949">S-adenosyl-L-methionine</keyword>
<dbReference type="NCBIfam" id="TIGR03822">
    <property type="entry name" value="AblA_like_2"/>
    <property type="match status" value="1"/>
</dbReference>
<dbReference type="eggNOG" id="COG1509">
    <property type="taxonomic scope" value="Bacteria"/>
</dbReference>
<evidence type="ECO:0000256" key="9">
    <source>
        <dbReference type="ARBA" id="ARBA00023014"/>
    </source>
</evidence>
<dbReference type="InterPro" id="IPR006638">
    <property type="entry name" value="Elp3/MiaA/NifB-like_rSAM"/>
</dbReference>
<keyword evidence="7 12" id="KW-0663">Pyridoxal phosphate</keyword>
<evidence type="ECO:0000256" key="5">
    <source>
        <dbReference type="ARBA" id="ARBA00022691"/>
    </source>
</evidence>
<dbReference type="OrthoDB" id="9768064at2"/>
<comment type="similarity">
    <text evidence="3">Belongs to the radical SAM superfamily. KamA family.</text>
</comment>
<sequence length="350" mass="38300">MKPVTLRSPDDLLSAGLIAADEVEVLSRVAAQYVIALPAPLAALIDRNDPDDPVRRQYVPSGEELNALPGETEDPIGDAAHSPVPGIVHRYPDRGLLKITSTCPVYCRFCFRRERVGPEKGAPLGKAELDAALAYIAGRPEIFEVILTGGDPMVLSAARAGEITRRLEAIEHVRLIRWHTRVPVTTPERITPEFVEAIRGRSKAIFVAVHANHAREFTPEAIAAIRRLAQAGISLVSQSVLLRGVNDSFEALADLMRAFLSAGIKPYYLHQLDAAPGTSHFRVPVEEGQALVRRLRDELTGLATPHYVADIPGGVSKAVMNLPDIERRGDEFRLRGRDEAFHPLPGAQRD</sequence>
<evidence type="ECO:0000313" key="16">
    <source>
        <dbReference type="Proteomes" id="UP000027100"/>
    </source>
</evidence>
<name>A0A062VMZ1_9PROT</name>
<feature type="binding site" evidence="11">
    <location>
        <position position="107"/>
    </location>
    <ligand>
        <name>[4Fe-4S] cluster</name>
        <dbReference type="ChEBI" id="CHEBI:49883"/>
        <note>4Fe-4S-S-AdoMet</note>
    </ligand>
</feature>
<dbReference type="InterPro" id="IPR003739">
    <property type="entry name" value="Lys_aminomutase/Glu_NH3_mut"/>
</dbReference>
<dbReference type="CDD" id="cd01335">
    <property type="entry name" value="Radical_SAM"/>
    <property type="match status" value="1"/>
</dbReference>
<evidence type="ECO:0000256" key="3">
    <source>
        <dbReference type="ARBA" id="ARBA00008703"/>
    </source>
</evidence>
<dbReference type="PANTHER" id="PTHR30538:SF1">
    <property type="entry name" value="L-LYSINE 2,3-AMINOMUTASE"/>
    <property type="match status" value="1"/>
</dbReference>
<evidence type="ECO:0000256" key="8">
    <source>
        <dbReference type="ARBA" id="ARBA00023004"/>
    </source>
</evidence>
<dbReference type="RefSeq" id="WP_035595028.1">
    <property type="nucleotide sequence ID" value="NZ_ARYM01000004.1"/>
</dbReference>
<dbReference type="PANTHER" id="PTHR30538">
    <property type="entry name" value="LYSINE 2,3-AMINOMUTASE-RELATED"/>
    <property type="match status" value="1"/>
</dbReference>
<dbReference type="Proteomes" id="UP000027100">
    <property type="component" value="Unassembled WGS sequence"/>
</dbReference>
<dbReference type="SUPFAM" id="SSF102114">
    <property type="entry name" value="Radical SAM enzymes"/>
    <property type="match status" value="1"/>
</dbReference>
<dbReference type="GO" id="GO:0016853">
    <property type="term" value="F:isomerase activity"/>
    <property type="evidence" value="ECO:0007669"/>
    <property type="project" value="UniProtKB-KW"/>
</dbReference>
<evidence type="ECO:0000256" key="11">
    <source>
        <dbReference type="PIRSR" id="PIRSR004911-1"/>
    </source>
</evidence>
<dbReference type="GO" id="GO:0046872">
    <property type="term" value="F:metal ion binding"/>
    <property type="evidence" value="ECO:0007669"/>
    <property type="project" value="UniProtKB-KW"/>
</dbReference>
<dbReference type="Pfam" id="PF04055">
    <property type="entry name" value="Radical_SAM"/>
    <property type="match status" value="1"/>
</dbReference>
<feature type="region of interest" description="Disordered" evidence="13">
    <location>
        <begin position="62"/>
        <end position="81"/>
    </location>
</feature>
<comment type="cofactor">
    <cofactor evidence="1 12">
        <name>pyridoxal 5'-phosphate</name>
        <dbReference type="ChEBI" id="CHEBI:597326"/>
    </cofactor>
</comment>